<comment type="caution">
    <text evidence="2">The sequence shown here is derived from an EMBL/GenBank/DDBJ whole genome shotgun (WGS) entry which is preliminary data.</text>
</comment>
<reference evidence="2" key="1">
    <citation type="submission" date="2020-03" db="EMBL/GenBank/DDBJ databases">
        <title>Hybrid Assembly of Korean Phytophthora infestans isolates.</title>
        <authorList>
            <person name="Prokchorchik M."/>
            <person name="Lee Y."/>
            <person name="Seo J."/>
            <person name="Cho J.-H."/>
            <person name="Park Y.-E."/>
            <person name="Jang D.-C."/>
            <person name="Im J.-S."/>
            <person name="Choi J.-G."/>
            <person name="Park H.-J."/>
            <person name="Lee G.-B."/>
            <person name="Lee Y.-G."/>
            <person name="Hong S.-Y."/>
            <person name="Cho K."/>
            <person name="Sohn K.H."/>
        </authorList>
    </citation>
    <scope>NUCLEOTIDE SEQUENCE</scope>
    <source>
        <strain evidence="2">KR_2_A2</strain>
    </source>
</reference>
<evidence type="ECO:0000256" key="1">
    <source>
        <dbReference type="SAM" id="MobiDB-lite"/>
    </source>
</evidence>
<proteinExistence type="predicted"/>
<protein>
    <submittedName>
        <fullName evidence="2">Uncharacterized protein</fullName>
    </submittedName>
</protein>
<evidence type="ECO:0000313" key="2">
    <source>
        <dbReference type="EMBL" id="KAF4141379.1"/>
    </source>
</evidence>
<dbReference type="Proteomes" id="UP000704712">
    <property type="component" value="Unassembled WGS sequence"/>
</dbReference>
<name>A0A8S9UQP7_PHYIN</name>
<dbReference type="EMBL" id="JAACNO010001350">
    <property type="protein sequence ID" value="KAF4141379.1"/>
    <property type="molecule type" value="Genomic_DNA"/>
</dbReference>
<sequence>MEDTLLSEAVPRMKPKTSPLTSLNSAVKEQAALWTKSKAFVMDAHSLAREKLTEEMQQHFCASSDFPELSAAEEEAMLHKE</sequence>
<evidence type="ECO:0000313" key="3">
    <source>
        <dbReference type="Proteomes" id="UP000704712"/>
    </source>
</evidence>
<gene>
    <name evidence="2" type="ORF">GN958_ATG09350</name>
</gene>
<feature type="region of interest" description="Disordered" evidence="1">
    <location>
        <begin position="1"/>
        <end position="22"/>
    </location>
</feature>
<organism evidence="2 3">
    <name type="scientific">Phytophthora infestans</name>
    <name type="common">Potato late blight agent</name>
    <name type="synonym">Botrytis infestans</name>
    <dbReference type="NCBI Taxonomy" id="4787"/>
    <lineage>
        <taxon>Eukaryota</taxon>
        <taxon>Sar</taxon>
        <taxon>Stramenopiles</taxon>
        <taxon>Oomycota</taxon>
        <taxon>Peronosporomycetes</taxon>
        <taxon>Peronosporales</taxon>
        <taxon>Peronosporaceae</taxon>
        <taxon>Phytophthora</taxon>
    </lineage>
</organism>
<accession>A0A8S9UQP7</accession>
<dbReference type="AlphaFoldDB" id="A0A8S9UQP7"/>